<evidence type="ECO:0000256" key="1">
    <source>
        <dbReference type="SAM" id="MobiDB-lite"/>
    </source>
</evidence>
<protein>
    <recommendedName>
        <fullName evidence="4">PHD-type domain-containing protein</fullName>
    </recommendedName>
</protein>
<evidence type="ECO:0000313" key="3">
    <source>
        <dbReference type="Proteomes" id="UP000663831"/>
    </source>
</evidence>
<evidence type="ECO:0008006" key="4">
    <source>
        <dbReference type="Google" id="ProtNLM"/>
    </source>
</evidence>
<organism evidence="2 3">
    <name type="scientific">Rhizoctonia solani</name>
    <dbReference type="NCBI Taxonomy" id="456999"/>
    <lineage>
        <taxon>Eukaryota</taxon>
        <taxon>Fungi</taxon>
        <taxon>Dikarya</taxon>
        <taxon>Basidiomycota</taxon>
        <taxon>Agaricomycotina</taxon>
        <taxon>Agaricomycetes</taxon>
        <taxon>Cantharellales</taxon>
        <taxon>Ceratobasidiaceae</taxon>
        <taxon>Rhizoctonia</taxon>
    </lineage>
</organism>
<dbReference type="OrthoDB" id="9547406at2759"/>
<feature type="compositionally biased region" description="Polar residues" evidence="1">
    <location>
        <begin position="116"/>
        <end position="128"/>
    </location>
</feature>
<feature type="compositionally biased region" description="Low complexity" evidence="1">
    <location>
        <begin position="142"/>
        <end position="154"/>
    </location>
</feature>
<reference evidence="2" key="1">
    <citation type="submission" date="2021-01" db="EMBL/GenBank/DDBJ databases">
        <authorList>
            <person name="Kaushik A."/>
        </authorList>
    </citation>
    <scope>NUCLEOTIDE SEQUENCE</scope>
    <source>
        <strain evidence="2">AG3-1AP</strain>
    </source>
</reference>
<sequence>MLICSTRATSRLCGAKIQCTKGRCSKAFHMSCARDSPDVKYTIGEAAELKEPSTGLRLKKRTVTDLYPQRDPRLVGLGKPTRKKNWMPTLALKRRTTEMIRRSVGKATKGAPSGNDFISSYPTPAQTQRDPHSPNVVPSSLKTAPTPAEPTKPTRISSNPPTLRPARYSFQQYQLLPYPILTAASSI</sequence>
<proteinExistence type="predicted"/>
<dbReference type="Gene3D" id="3.30.40.10">
    <property type="entry name" value="Zinc/RING finger domain, C3HC4 (zinc finger)"/>
    <property type="match status" value="1"/>
</dbReference>
<dbReference type="Proteomes" id="UP000663831">
    <property type="component" value="Unassembled WGS sequence"/>
</dbReference>
<dbReference type="EMBL" id="CAJMWV010002598">
    <property type="protein sequence ID" value="CAE6466712.1"/>
    <property type="molecule type" value="Genomic_DNA"/>
</dbReference>
<dbReference type="AlphaFoldDB" id="A0A8H3BY64"/>
<dbReference type="InterPro" id="IPR013083">
    <property type="entry name" value="Znf_RING/FYVE/PHD"/>
</dbReference>
<comment type="caution">
    <text evidence="2">The sequence shown here is derived from an EMBL/GenBank/DDBJ whole genome shotgun (WGS) entry which is preliminary data.</text>
</comment>
<name>A0A8H3BY64_9AGAM</name>
<gene>
    <name evidence="2" type="ORF">RDB_LOCUS81797</name>
</gene>
<evidence type="ECO:0000313" key="2">
    <source>
        <dbReference type="EMBL" id="CAE6466712.1"/>
    </source>
</evidence>
<feature type="region of interest" description="Disordered" evidence="1">
    <location>
        <begin position="105"/>
        <end position="164"/>
    </location>
</feature>
<accession>A0A8H3BY64</accession>